<dbReference type="AlphaFoldDB" id="A0AA35WJA4"/>
<comment type="caution">
    <text evidence="1">The sequence shown here is derived from an EMBL/GenBank/DDBJ whole genome shotgun (WGS) entry which is preliminary data.</text>
</comment>
<dbReference type="EMBL" id="CASHTH010001466">
    <property type="protein sequence ID" value="CAI8015807.1"/>
    <property type="molecule type" value="Genomic_DNA"/>
</dbReference>
<reference evidence="1" key="1">
    <citation type="submission" date="2023-03" db="EMBL/GenBank/DDBJ databases">
        <authorList>
            <person name="Steffen K."/>
            <person name="Cardenas P."/>
        </authorList>
    </citation>
    <scope>NUCLEOTIDE SEQUENCE</scope>
</reference>
<gene>
    <name evidence="1" type="ORF">GBAR_LOCUS9769</name>
</gene>
<name>A0AA35WJA4_GEOBA</name>
<proteinExistence type="predicted"/>
<protein>
    <recommendedName>
        <fullName evidence="3">NIF system FeS cluster assembly NifU C-terminal domain-containing protein</fullName>
    </recommendedName>
</protein>
<organism evidence="1 2">
    <name type="scientific">Geodia barretti</name>
    <name type="common">Barrett's horny sponge</name>
    <dbReference type="NCBI Taxonomy" id="519541"/>
    <lineage>
        <taxon>Eukaryota</taxon>
        <taxon>Metazoa</taxon>
        <taxon>Porifera</taxon>
        <taxon>Demospongiae</taxon>
        <taxon>Heteroscleromorpha</taxon>
        <taxon>Tetractinellida</taxon>
        <taxon>Astrophorina</taxon>
        <taxon>Geodiidae</taxon>
        <taxon>Geodia</taxon>
    </lineage>
</organism>
<dbReference type="Proteomes" id="UP001174909">
    <property type="component" value="Unassembled WGS sequence"/>
</dbReference>
<evidence type="ECO:0000313" key="1">
    <source>
        <dbReference type="EMBL" id="CAI8015807.1"/>
    </source>
</evidence>
<sequence length="88" mass="9852">MQEVRRPSVAVNTDPGVQAILDNIQVIVASEGGSLEYIDMRGGQLTVKYHKGVNEECPECVPDHELVEQMFRTSMSTFAPYVRDLELL</sequence>
<accession>A0AA35WJA4</accession>
<evidence type="ECO:0000313" key="2">
    <source>
        <dbReference type="Proteomes" id="UP001174909"/>
    </source>
</evidence>
<keyword evidence="2" id="KW-1185">Reference proteome</keyword>
<evidence type="ECO:0008006" key="3">
    <source>
        <dbReference type="Google" id="ProtNLM"/>
    </source>
</evidence>